<comment type="caution">
    <text evidence="1">The sequence shown here is derived from an EMBL/GenBank/DDBJ whole genome shotgun (WGS) entry which is preliminary data.</text>
</comment>
<organism evidence="1 2">
    <name type="scientific">Dokdonia ponticola</name>
    <dbReference type="NCBI Taxonomy" id="2041041"/>
    <lineage>
        <taxon>Bacteria</taxon>
        <taxon>Pseudomonadati</taxon>
        <taxon>Bacteroidota</taxon>
        <taxon>Flavobacteriia</taxon>
        <taxon>Flavobacteriales</taxon>
        <taxon>Flavobacteriaceae</taxon>
        <taxon>Dokdonia</taxon>
    </lineage>
</organism>
<gene>
    <name evidence="1" type="ORF">ACFO3O_10250</name>
</gene>
<dbReference type="EMBL" id="JBHSFV010000005">
    <property type="protein sequence ID" value="MFC4634290.1"/>
    <property type="molecule type" value="Genomic_DNA"/>
</dbReference>
<name>A0ABV9HX26_9FLAO</name>
<dbReference type="Proteomes" id="UP001596043">
    <property type="component" value="Unassembled WGS sequence"/>
</dbReference>
<accession>A0ABV9HX26</accession>
<keyword evidence="2" id="KW-1185">Reference proteome</keyword>
<dbReference type="RefSeq" id="WP_379978514.1">
    <property type="nucleotide sequence ID" value="NZ_JBHSFV010000005.1"/>
</dbReference>
<protein>
    <recommendedName>
        <fullName evidence="3">Lipid/polyisoprenoid-binding YceI-like domain-containing protein</fullName>
    </recommendedName>
</protein>
<evidence type="ECO:0008006" key="3">
    <source>
        <dbReference type="Google" id="ProtNLM"/>
    </source>
</evidence>
<sequence>MYKKLLAIIFISGFLNSCDVVDELTKFDLTYDTNIIIESSTVLDLPINIISPEVETNSEQEFDNNNTRVDLVESIKLRRLKMEIITPDEGDFNFLNEIRIFIRADGFEEILIASAITIPENNSKTLELDIENIELLDYVRQENYTLRTETITDEVISENHQINIETVFRVDAKILGI</sequence>
<evidence type="ECO:0000313" key="2">
    <source>
        <dbReference type="Proteomes" id="UP001596043"/>
    </source>
</evidence>
<reference evidence="2" key="1">
    <citation type="journal article" date="2019" name="Int. J. Syst. Evol. Microbiol.">
        <title>The Global Catalogue of Microorganisms (GCM) 10K type strain sequencing project: providing services to taxonomists for standard genome sequencing and annotation.</title>
        <authorList>
            <consortium name="The Broad Institute Genomics Platform"/>
            <consortium name="The Broad Institute Genome Sequencing Center for Infectious Disease"/>
            <person name="Wu L."/>
            <person name="Ma J."/>
        </authorList>
    </citation>
    <scope>NUCLEOTIDE SEQUENCE [LARGE SCALE GENOMIC DNA]</scope>
    <source>
        <strain evidence="2">YJ-61-S</strain>
    </source>
</reference>
<evidence type="ECO:0000313" key="1">
    <source>
        <dbReference type="EMBL" id="MFC4634290.1"/>
    </source>
</evidence>
<proteinExistence type="predicted"/>